<comment type="caution">
    <text evidence="1">The sequence shown here is derived from an EMBL/GenBank/DDBJ whole genome shotgun (WGS) entry which is preliminary data.</text>
</comment>
<dbReference type="Proteomes" id="UP001209854">
    <property type="component" value="Unassembled WGS sequence"/>
</dbReference>
<dbReference type="RefSeq" id="WP_262566785.1">
    <property type="nucleotide sequence ID" value="NZ_JAPFCC010000001.1"/>
</dbReference>
<proteinExistence type="predicted"/>
<sequence length="252" mass="27765">MYSEIELKNFYARESIAVGAFNCPNKQKCSEAEPRPLYHGAEAHVGSKYGELFRIVVVALDTGHEPADLEKRRSIIEGLWGESLNPHMRGTTELIQGLLKGQIEENTSPHPFYAMINAAKCSGADGKRDMVSGALYNHCRPFALQEIELLSPQLLVAQGKKAASVLSAPQIPLDDLIAVAGAISEDKEIQQWLISFARQHLRAYSQSEGEYVPVLEVPHPSSRNGSWTLFKNIALAPVLSLIKELTKMKVAS</sequence>
<dbReference type="Gene3D" id="3.40.470.10">
    <property type="entry name" value="Uracil-DNA glycosylase-like domain"/>
    <property type="match status" value="1"/>
</dbReference>
<dbReference type="EMBL" id="JAPFCC010000001">
    <property type="protein sequence ID" value="MCW7551782.1"/>
    <property type="molecule type" value="Genomic_DNA"/>
</dbReference>
<evidence type="ECO:0000313" key="2">
    <source>
        <dbReference type="Proteomes" id="UP001209854"/>
    </source>
</evidence>
<dbReference type="SUPFAM" id="SSF52141">
    <property type="entry name" value="Uracil-DNA glycosylase-like"/>
    <property type="match status" value="1"/>
</dbReference>
<evidence type="ECO:0000313" key="1">
    <source>
        <dbReference type="EMBL" id="MCW7551782.1"/>
    </source>
</evidence>
<gene>
    <name evidence="1" type="ORF">NX722_03835</name>
</gene>
<organism evidence="1 2">
    <name type="scientific">Endozoicomonas gorgoniicola</name>
    <dbReference type="NCBI Taxonomy" id="1234144"/>
    <lineage>
        <taxon>Bacteria</taxon>
        <taxon>Pseudomonadati</taxon>
        <taxon>Pseudomonadota</taxon>
        <taxon>Gammaproteobacteria</taxon>
        <taxon>Oceanospirillales</taxon>
        <taxon>Endozoicomonadaceae</taxon>
        <taxon>Endozoicomonas</taxon>
    </lineage>
</organism>
<reference evidence="1 2" key="1">
    <citation type="submission" date="2022-10" db="EMBL/GenBank/DDBJ databases">
        <title>High-quality genome sequences of two octocoral-associated bacteria, Endozoicomonas euniceicola EF212 and Endozoicomonas gorgoniicola PS125.</title>
        <authorList>
            <person name="Chiou Y.-J."/>
            <person name="Chen Y.-H."/>
        </authorList>
    </citation>
    <scope>NUCLEOTIDE SEQUENCE [LARGE SCALE GENOMIC DNA]</scope>
    <source>
        <strain evidence="1 2">PS125</strain>
    </source>
</reference>
<keyword evidence="2" id="KW-1185">Reference proteome</keyword>
<name>A0ABT3MQY3_9GAMM</name>
<protein>
    <submittedName>
        <fullName evidence="1">Uracil-DNA glycosylase family protein</fullName>
    </submittedName>
</protein>
<dbReference type="InterPro" id="IPR036895">
    <property type="entry name" value="Uracil-DNA_glycosylase-like_sf"/>
</dbReference>
<accession>A0ABT3MQY3</accession>